<evidence type="ECO:0000256" key="12">
    <source>
        <dbReference type="HAMAP-Rule" id="MF_00111"/>
    </source>
</evidence>
<dbReference type="InterPro" id="IPR013792">
    <property type="entry name" value="RNA3'P_cycl/enolpyr_Trfase_a/b"/>
</dbReference>
<evidence type="ECO:0000256" key="9">
    <source>
        <dbReference type="ARBA" id="ARBA00023316"/>
    </source>
</evidence>
<comment type="pathway">
    <text evidence="2 12">Cell wall biogenesis; peptidoglycan biosynthesis.</text>
</comment>
<keyword evidence="5 12" id="KW-0808">Transferase</keyword>
<dbReference type="GO" id="GO:0009252">
    <property type="term" value="P:peptidoglycan biosynthetic process"/>
    <property type="evidence" value="ECO:0007669"/>
    <property type="project" value="UniProtKB-UniRule"/>
</dbReference>
<comment type="function">
    <text evidence="12">Cell wall formation. Adds enolpyruvyl to UDP-N-acetylglucosamine.</text>
</comment>
<dbReference type="HAMAP" id="MF_00111">
    <property type="entry name" value="MurA"/>
    <property type="match status" value="1"/>
</dbReference>
<dbReference type="InterPro" id="IPR050068">
    <property type="entry name" value="MurA_subfamily"/>
</dbReference>
<dbReference type="InterPro" id="IPR001986">
    <property type="entry name" value="Enolpyruvate_Tfrase_dom"/>
</dbReference>
<dbReference type="GO" id="GO:0008760">
    <property type="term" value="F:UDP-N-acetylglucosamine 1-carboxyvinyltransferase activity"/>
    <property type="evidence" value="ECO:0007669"/>
    <property type="project" value="UniProtKB-UniRule"/>
</dbReference>
<feature type="binding site" evidence="12">
    <location>
        <begin position="167"/>
        <end position="170"/>
    </location>
    <ligand>
        <name>UDP-N-acetyl-alpha-D-glucosamine</name>
        <dbReference type="ChEBI" id="CHEBI:57705"/>
    </ligand>
</feature>
<dbReference type="AlphaFoldDB" id="A0A2P1P7U4"/>
<evidence type="ECO:0000256" key="7">
    <source>
        <dbReference type="ARBA" id="ARBA00022984"/>
    </source>
</evidence>
<dbReference type="Proteomes" id="UP000241762">
    <property type="component" value="Chromosome"/>
</dbReference>
<dbReference type="UniPathway" id="UPA00219"/>
<reference evidence="14 15" key="1">
    <citation type="submission" date="2018-03" db="EMBL/GenBank/DDBJ databases">
        <title>A gene transfer event suggests a long-term partnership between eustigmatophyte algae and a novel lineage of endosymbiotic bacteria.</title>
        <authorList>
            <person name="Yurchenko T."/>
            <person name="Sevcikova T."/>
            <person name="Pribyl P."/>
            <person name="El Karkouri K."/>
            <person name="Klimes V."/>
            <person name="Amaral R."/>
            <person name="Zbrankova V."/>
            <person name="Kim E."/>
            <person name="Raoult D."/>
            <person name="Santos L.M.A."/>
            <person name="Elias M."/>
        </authorList>
    </citation>
    <scope>NUCLEOTIDE SEQUENCE [LARGE SCALE GENOMIC DNA]</scope>
    <source>
        <strain evidence="14">CCALA 838</strain>
    </source>
</reference>
<keyword evidence="15" id="KW-1185">Reference proteome</keyword>
<dbReference type="GO" id="GO:0019277">
    <property type="term" value="P:UDP-N-acetylgalactosamine biosynthetic process"/>
    <property type="evidence" value="ECO:0007669"/>
    <property type="project" value="InterPro"/>
</dbReference>
<evidence type="ECO:0000256" key="2">
    <source>
        <dbReference type="ARBA" id="ARBA00004752"/>
    </source>
</evidence>
<organism evidence="14 15">
    <name type="scientific">Candidatus Phycorickettsia trachydisci</name>
    <dbReference type="NCBI Taxonomy" id="2115978"/>
    <lineage>
        <taxon>Bacteria</taxon>
        <taxon>Pseudomonadati</taxon>
        <taxon>Pseudomonadota</taxon>
        <taxon>Alphaproteobacteria</taxon>
        <taxon>Rickettsiales</taxon>
        <taxon>Rickettsiaceae</taxon>
        <taxon>Candidatus Phycorickettsia</taxon>
    </lineage>
</organism>
<dbReference type="Gene3D" id="3.65.10.10">
    <property type="entry name" value="Enolpyruvate transferase domain"/>
    <property type="match status" value="2"/>
</dbReference>
<keyword evidence="6 12" id="KW-0133">Cell shape</keyword>
<dbReference type="GO" id="GO:0005737">
    <property type="term" value="C:cytoplasm"/>
    <property type="evidence" value="ECO:0007669"/>
    <property type="project" value="UniProtKB-SubCell"/>
</dbReference>
<keyword evidence="9 12" id="KW-0961">Cell wall biogenesis/degradation</keyword>
<dbReference type="CDD" id="cd01555">
    <property type="entry name" value="UdpNAET"/>
    <property type="match status" value="1"/>
</dbReference>
<comment type="caution">
    <text evidence="12">Lacks conserved residue(s) required for the propagation of feature annotation.</text>
</comment>
<dbReference type="EMBL" id="CP027845">
    <property type="protein sequence ID" value="AVP87326.1"/>
    <property type="molecule type" value="Genomic_DNA"/>
</dbReference>
<feature type="binding site" evidence="12">
    <location>
        <position position="333"/>
    </location>
    <ligand>
        <name>UDP-N-acetyl-alpha-D-glucosamine</name>
        <dbReference type="ChEBI" id="CHEBI:57705"/>
    </ligand>
</feature>
<dbReference type="NCBIfam" id="NF006873">
    <property type="entry name" value="PRK09369.1"/>
    <property type="match status" value="1"/>
</dbReference>
<evidence type="ECO:0000256" key="3">
    <source>
        <dbReference type="ARBA" id="ARBA00022490"/>
    </source>
</evidence>
<evidence type="ECO:0000313" key="14">
    <source>
        <dbReference type="EMBL" id="AVP87326.1"/>
    </source>
</evidence>
<feature type="binding site" evidence="12">
    <location>
        <position position="93"/>
    </location>
    <ligand>
        <name>UDP-N-acetyl-alpha-D-glucosamine</name>
        <dbReference type="ChEBI" id="CHEBI:57705"/>
    </ligand>
</feature>
<dbReference type="OrthoDB" id="9803760at2"/>
<evidence type="ECO:0000256" key="11">
    <source>
        <dbReference type="ARBA" id="ARBA00047527"/>
    </source>
</evidence>
<dbReference type="EC" id="2.5.1.7" evidence="12"/>
<evidence type="ECO:0000256" key="10">
    <source>
        <dbReference type="ARBA" id="ARBA00038367"/>
    </source>
</evidence>
<gene>
    <name evidence="12" type="primary">murA</name>
    <name evidence="14" type="ORF">phytr_3750</name>
</gene>
<feature type="binding site" evidence="12">
    <location>
        <position position="311"/>
    </location>
    <ligand>
        <name>UDP-N-acetyl-alpha-D-glucosamine</name>
        <dbReference type="ChEBI" id="CHEBI:57705"/>
    </ligand>
</feature>
<comment type="similarity">
    <text evidence="10 12">Belongs to the EPSP synthase family. MurA subfamily.</text>
</comment>
<dbReference type="NCBIfam" id="TIGR01072">
    <property type="entry name" value="murA"/>
    <property type="match status" value="1"/>
</dbReference>
<keyword evidence="8 12" id="KW-0131">Cell cycle</keyword>
<evidence type="ECO:0000259" key="13">
    <source>
        <dbReference type="Pfam" id="PF00275"/>
    </source>
</evidence>
<dbReference type="Pfam" id="PF00275">
    <property type="entry name" value="EPSP_synthase"/>
    <property type="match status" value="1"/>
</dbReference>
<dbReference type="GO" id="GO:0071555">
    <property type="term" value="P:cell wall organization"/>
    <property type="evidence" value="ECO:0007669"/>
    <property type="project" value="UniProtKB-KW"/>
</dbReference>
<evidence type="ECO:0000256" key="8">
    <source>
        <dbReference type="ARBA" id="ARBA00023306"/>
    </source>
</evidence>
<dbReference type="SUPFAM" id="SSF55205">
    <property type="entry name" value="EPT/RTPC-like"/>
    <property type="match status" value="1"/>
</dbReference>
<feature type="domain" description="Enolpyruvate transferase" evidence="13">
    <location>
        <begin position="8"/>
        <end position="408"/>
    </location>
</feature>
<comment type="subcellular location">
    <subcellularLocation>
        <location evidence="1 12">Cytoplasm</location>
    </subcellularLocation>
</comment>
<dbReference type="PANTHER" id="PTHR43783:SF1">
    <property type="entry name" value="UDP-N-ACETYLGLUCOSAMINE 1-CARBOXYVINYLTRANSFERASE"/>
    <property type="match status" value="1"/>
</dbReference>
<proteinExistence type="inferred from homology"/>
<evidence type="ECO:0000256" key="4">
    <source>
        <dbReference type="ARBA" id="ARBA00022618"/>
    </source>
</evidence>
<comment type="catalytic activity">
    <reaction evidence="11 12">
        <text>phosphoenolpyruvate + UDP-N-acetyl-alpha-D-glucosamine = UDP-N-acetyl-3-O-(1-carboxyvinyl)-alpha-D-glucosamine + phosphate</text>
        <dbReference type="Rhea" id="RHEA:18681"/>
        <dbReference type="ChEBI" id="CHEBI:43474"/>
        <dbReference type="ChEBI" id="CHEBI:57705"/>
        <dbReference type="ChEBI" id="CHEBI:58702"/>
        <dbReference type="ChEBI" id="CHEBI:68483"/>
        <dbReference type="EC" id="2.5.1.7"/>
    </reaction>
</comment>
<dbReference type="KEGG" id="ptc:phytr_3750"/>
<sequence>MDELIVPGPQILRGQIDVSGAKNGVLPLIVCSMLTDQEIVLSNVPNLSDVHTMSNLMRSYGADVYFDQKYKKLHIKCFSINYSGACDTVKKIRASIWLLAPLLIRLGKVRMPMPGGCGIGDKKSGARQIDLHLDLLAAMGASIEVRDGYVLAEIKEKFKATDFTFKKVSVGATINAILASVLADGETILRECAIEPEISEMCHLLVKMGAKIQGIGTRELVIYGVESLKGAEQKVIPDRIEAGTYLIMAAATNGYVKVNGINYSTLESLCNVLELAGNKMEFHDDSISLYSGQQIHPVDITTMPFPGFVTDLQAQFMSLMCLSSGTSFISEKIYDNRFMHVKELNKMGANISIEGSTAKVIGVKELNAASVKASDLRASVCLVLAGLSAKGVTRIADIHHLRRGYEDLDLKLAKCGVQVEWSNSVDIISETVASLV</sequence>
<dbReference type="GO" id="GO:0008360">
    <property type="term" value="P:regulation of cell shape"/>
    <property type="evidence" value="ECO:0007669"/>
    <property type="project" value="UniProtKB-KW"/>
</dbReference>
<evidence type="ECO:0000256" key="1">
    <source>
        <dbReference type="ARBA" id="ARBA00004496"/>
    </source>
</evidence>
<keyword evidence="4 12" id="KW-0132">Cell division</keyword>
<accession>A0A2P1P7U4</accession>
<dbReference type="PANTHER" id="PTHR43783">
    <property type="entry name" value="UDP-N-ACETYLGLUCOSAMINE 1-CARBOXYVINYLTRANSFERASE"/>
    <property type="match status" value="1"/>
</dbReference>
<evidence type="ECO:0000256" key="6">
    <source>
        <dbReference type="ARBA" id="ARBA00022960"/>
    </source>
</evidence>
<keyword evidence="3 12" id="KW-0963">Cytoplasm</keyword>
<dbReference type="GO" id="GO:0051301">
    <property type="term" value="P:cell division"/>
    <property type="evidence" value="ECO:0007669"/>
    <property type="project" value="UniProtKB-KW"/>
</dbReference>
<feature type="binding site" evidence="12">
    <location>
        <begin position="22"/>
        <end position="23"/>
    </location>
    <ligand>
        <name>phosphoenolpyruvate</name>
        <dbReference type="ChEBI" id="CHEBI:58702"/>
    </ligand>
</feature>
<dbReference type="InterPro" id="IPR036968">
    <property type="entry name" value="Enolpyruvate_Tfrase_sf"/>
</dbReference>
<dbReference type="InterPro" id="IPR005750">
    <property type="entry name" value="UDP_GlcNAc_COvinyl_MurA"/>
</dbReference>
<dbReference type="RefSeq" id="WP_106874194.1">
    <property type="nucleotide sequence ID" value="NZ_CP027845.1"/>
</dbReference>
<evidence type="ECO:0000256" key="5">
    <source>
        <dbReference type="ARBA" id="ARBA00022679"/>
    </source>
</evidence>
<protein>
    <recommendedName>
        <fullName evidence="12">UDP-N-acetylglucosamine 1-carboxyvinyltransferase</fullName>
        <ecNumber evidence="12">2.5.1.7</ecNumber>
    </recommendedName>
    <alternativeName>
        <fullName evidence="12">Enoylpyruvate transferase</fullName>
    </alternativeName>
    <alternativeName>
        <fullName evidence="12">UDP-N-acetylglucosamine enolpyruvyl transferase</fullName>
        <shortName evidence="12">EPT</shortName>
    </alternativeName>
</protein>
<name>A0A2P1P7U4_9RICK</name>
<keyword evidence="7 12" id="KW-0573">Peptidoglycan synthesis</keyword>
<evidence type="ECO:0000313" key="15">
    <source>
        <dbReference type="Proteomes" id="UP000241762"/>
    </source>
</evidence>